<dbReference type="CDD" id="cd06530">
    <property type="entry name" value="S26_SPase_I"/>
    <property type="match status" value="1"/>
</dbReference>
<dbReference type="Pfam" id="PF10502">
    <property type="entry name" value="Peptidase_S26"/>
    <property type="match status" value="1"/>
</dbReference>
<comment type="subcellular location">
    <subcellularLocation>
        <location evidence="2">Cell membrane</location>
        <topology evidence="2">Single-pass type II membrane protein</topology>
    </subcellularLocation>
    <subcellularLocation>
        <location evidence="7">Membrane</location>
        <topology evidence="7">Single-pass type II membrane protein</topology>
    </subcellularLocation>
</comment>
<reference evidence="9 10" key="1">
    <citation type="submission" date="2016-10" db="EMBL/GenBank/DDBJ databases">
        <authorList>
            <person name="de Groot N.N."/>
        </authorList>
    </citation>
    <scope>NUCLEOTIDE SEQUENCE [LARGE SCALE GENOMIC DNA]</scope>
    <source>
        <strain evidence="9 10">DSM 18979</strain>
    </source>
</reference>
<dbReference type="NCBIfam" id="TIGR02227">
    <property type="entry name" value="sigpep_I_bact"/>
    <property type="match status" value="1"/>
</dbReference>
<keyword evidence="5 7" id="KW-0378">Hydrolase</keyword>
<keyword evidence="7" id="KW-0645">Protease</keyword>
<evidence type="ECO:0000256" key="2">
    <source>
        <dbReference type="ARBA" id="ARBA00004401"/>
    </source>
</evidence>
<dbReference type="PANTHER" id="PTHR43390">
    <property type="entry name" value="SIGNAL PEPTIDASE I"/>
    <property type="match status" value="1"/>
</dbReference>
<comment type="similarity">
    <text evidence="3 7">Belongs to the peptidase S26 family.</text>
</comment>
<accession>A0A1I0AYL6</accession>
<evidence type="ECO:0000256" key="4">
    <source>
        <dbReference type="ARBA" id="ARBA00013208"/>
    </source>
</evidence>
<evidence type="ECO:0000313" key="9">
    <source>
        <dbReference type="EMBL" id="SES99469.1"/>
    </source>
</evidence>
<evidence type="ECO:0000256" key="1">
    <source>
        <dbReference type="ARBA" id="ARBA00000677"/>
    </source>
</evidence>
<dbReference type="GO" id="GO:0004252">
    <property type="term" value="F:serine-type endopeptidase activity"/>
    <property type="evidence" value="ECO:0007669"/>
    <property type="project" value="InterPro"/>
</dbReference>
<dbReference type="PRINTS" id="PR00727">
    <property type="entry name" value="LEADERPTASE"/>
</dbReference>
<dbReference type="AlphaFoldDB" id="A0A1I0AYL6"/>
<dbReference type="SUPFAM" id="SSF51306">
    <property type="entry name" value="LexA/Signal peptidase"/>
    <property type="match status" value="1"/>
</dbReference>
<dbReference type="PANTHER" id="PTHR43390:SF1">
    <property type="entry name" value="CHLOROPLAST PROCESSING PEPTIDASE"/>
    <property type="match status" value="1"/>
</dbReference>
<evidence type="ECO:0000313" key="10">
    <source>
        <dbReference type="Proteomes" id="UP000199568"/>
    </source>
</evidence>
<gene>
    <name evidence="9" type="ORF">SAMN05660297_01132</name>
</gene>
<evidence type="ECO:0000256" key="6">
    <source>
        <dbReference type="PIRSR" id="PIRSR600223-1"/>
    </source>
</evidence>
<feature type="active site" evidence="6">
    <location>
        <position position="41"/>
    </location>
</feature>
<evidence type="ECO:0000256" key="5">
    <source>
        <dbReference type="ARBA" id="ARBA00022801"/>
    </source>
</evidence>
<comment type="catalytic activity">
    <reaction evidence="1 7">
        <text>Cleavage of hydrophobic, N-terminal signal or leader sequences from secreted and periplasmic proteins.</text>
        <dbReference type="EC" id="3.4.21.89"/>
    </reaction>
</comment>
<feature type="active site" evidence="6">
    <location>
        <position position="117"/>
    </location>
</feature>
<dbReference type="Gene3D" id="2.10.109.10">
    <property type="entry name" value="Umud Fragment, subunit A"/>
    <property type="match status" value="1"/>
</dbReference>
<dbReference type="GO" id="GO:0006465">
    <property type="term" value="P:signal peptide processing"/>
    <property type="evidence" value="ECO:0007669"/>
    <property type="project" value="InterPro"/>
</dbReference>
<dbReference type="InterPro" id="IPR036286">
    <property type="entry name" value="LexA/Signal_pep-like_sf"/>
</dbReference>
<dbReference type="InterPro" id="IPR000223">
    <property type="entry name" value="Pept_S26A_signal_pept_1"/>
</dbReference>
<keyword evidence="10" id="KW-1185">Reference proteome</keyword>
<organism evidence="9 10">
    <name type="scientific">Natronincola peptidivorans</name>
    <dbReference type="NCBI Taxonomy" id="426128"/>
    <lineage>
        <taxon>Bacteria</taxon>
        <taxon>Bacillati</taxon>
        <taxon>Bacillota</taxon>
        <taxon>Clostridia</taxon>
        <taxon>Peptostreptococcales</taxon>
        <taxon>Natronincolaceae</taxon>
        <taxon>Natronincola</taxon>
    </lineage>
</organism>
<evidence type="ECO:0000256" key="7">
    <source>
        <dbReference type="RuleBase" id="RU362042"/>
    </source>
</evidence>
<dbReference type="EMBL" id="FOHU01000003">
    <property type="protein sequence ID" value="SES99469.1"/>
    <property type="molecule type" value="Genomic_DNA"/>
</dbReference>
<dbReference type="PROSITE" id="PS00761">
    <property type="entry name" value="SPASE_I_3"/>
    <property type="match status" value="1"/>
</dbReference>
<name>A0A1I0AYL6_9FIRM</name>
<evidence type="ECO:0000259" key="8">
    <source>
        <dbReference type="Pfam" id="PF10502"/>
    </source>
</evidence>
<dbReference type="Proteomes" id="UP000199568">
    <property type="component" value="Unassembled WGS sequence"/>
</dbReference>
<dbReference type="GO" id="GO:0009003">
    <property type="term" value="F:signal peptidase activity"/>
    <property type="evidence" value="ECO:0007669"/>
    <property type="project" value="UniProtKB-EC"/>
</dbReference>
<dbReference type="EC" id="3.4.21.89" evidence="4 7"/>
<dbReference type="GO" id="GO:0005886">
    <property type="term" value="C:plasma membrane"/>
    <property type="evidence" value="ECO:0007669"/>
    <property type="project" value="UniProtKB-SubCell"/>
</dbReference>
<protein>
    <recommendedName>
        <fullName evidence="4 7">Signal peptidase I</fullName>
        <ecNumber evidence="4 7">3.4.21.89</ecNumber>
    </recommendedName>
</protein>
<dbReference type="RefSeq" id="WP_090440583.1">
    <property type="nucleotide sequence ID" value="NZ_FOHU01000003.1"/>
</dbReference>
<proteinExistence type="inferred from homology"/>
<dbReference type="STRING" id="426128.SAMN05660297_01132"/>
<dbReference type="InterPro" id="IPR019533">
    <property type="entry name" value="Peptidase_S26"/>
</dbReference>
<dbReference type="InterPro" id="IPR019758">
    <property type="entry name" value="Pept_S26A_signal_pept_1_CS"/>
</dbReference>
<dbReference type="OrthoDB" id="9802919at2"/>
<evidence type="ECO:0000256" key="3">
    <source>
        <dbReference type="ARBA" id="ARBA00009370"/>
    </source>
</evidence>
<feature type="domain" description="Peptidase S26" evidence="8">
    <location>
        <begin position="11"/>
        <end position="197"/>
    </location>
</feature>
<sequence length="205" mass="23707">MKSKRIMKEIFDWGRTLIFAVLLSILISGFIVQPSIISEASMEPTLVGQDSFHDDKVGDRVMIFKSVYILGNAPKYGDIVIIDSRVDRERTFMDEIIDNPLIKRIMRENNDRHFWIKRVIGEAGDFLEFKEGTVYRNDAALVEDYIKEAMIGDFESVLVPENHVFVMGDNRNMSRDSREIGPVPTENVVGKVLFRFYPFDKISKY</sequence>